<protein>
    <submittedName>
        <fullName evidence="1">Uncharacterized protein</fullName>
    </submittedName>
</protein>
<dbReference type="EMBL" id="FPBO01000034">
    <property type="protein sequence ID" value="SFV11627.1"/>
    <property type="molecule type" value="Genomic_DNA"/>
</dbReference>
<evidence type="ECO:0000313" key="2">
    <source>
        <dbReference type="Proteomes" id="UP000199391"/>
    </source>
</evidence>
<dbReference type="STRING" id="1035707.SAMN05216552_103455"/>
<dbReference type="AlphaFoldDB" id="A0A1I7LPI2"/>
<dbReference type="Proteomes" id="UP000199391">
    <property type="component" value="Unassembled WGS sequence"/>
</dbReference>
<sequence>MRYEGAAAPGERFSMSRLTDLGKEKRCLTCGEYWPADGEFFEPTKKTRDRLSARCIACIKEKTWSSVLLRGG</sequence>
<proteinExistence type="predicted"/>
<evidence type="ECO:0000313" key="1">
    <source>
        <dbReference type="EMBL" id="SFV11627.1"/>
    </source>
</evidence>
<keyword evidence="2" id="KW-1185">Reference proteome</keyword>
<name>A0A1I7LPI2_9BURK</name>
<accession>A0A1I7LPI2</accession>
<gene>
    <name evidence="1" type="ORF">SAMN05216552_103455</name>
</gene>
<reference evidence="2" key="1">
    <citation type="submission" date="2016-10" db="EMBL/GenBank/DDBJ databases">
        <authorList>
            <person name="Varghese N."/>
            <person name="Submissions S."/>
        </authorList>
    </citation>
    <scope>NUCLEOTIDE SEQUENCE [LARGE SCALE GENOMIC DNA]</scope>
    <source>
        <strain evidence="2">CGMCC 1.11014</strain>
    </source>
</reference>
<organism evidence="1 2">
    <name type="scientific">Pseudoduganella namucuonensis</name>
    <dbReference type="NCBI Taxonomy" id="1035707"/>
    <lineage>
        <taxon>Bacteria</taxon>
        <taxon>Pseudomonadati</taxon>
        <taxon>Pseudomonadota</taxon>
        <taxon>Betaproteobacteria</taxon>
        <taxon>Burkholderiales</taxon>
        <taxon>Oxalobacteraceae</taxon>
        <taxon>Telluria group</taxon>
        <taxon>Pseudoduganella</taxon>
    </lineage>
</organism>